<sequence>MNKNLFGKMISQSKRQLEAWDLKPQNVHLVSGGAAWSGDCLSMFPPCTLTSLAVMYSASDHVAVALFLQGEADRLTLHLPCPFIRTVGKEGFKDSGKKDWRSNPGRTANIYHVQFSQALGRSSTREIALSIDRGATVVTHAGFHARNCLVAKSSFLIAFSWGAGEAPDDGGTKDTWDKCPASTTRKHFSLHQLQ</sequence>
<comment type="caution">
    <text evidence="1">The sequence shown here is derived from an EMBL/GenBank/DDBJ whole genome shotgun (WGS) entry which is preliminary data.</text>
</comment>
<organism evidence="1 2">
    <name type="scientific">Sphagnum jensenii</name>
    <dbReference type="NCBI Taxonomy" id="128206"/>
    <lineage>
        <taxon>Eukaryota</taxon>
        <taxon>Viridiplantae</taxon>
        <taxon>Streptophyta</taxon>
        <taxon>Embryophyta</taxon>
        <taxon>Bryophyta</taxon>
        <taxon>Sphagnophytina</taxon>
        <taxon>Sphagnopsida</taxon>
        <taxon>Sphagnales</taxon>
        <taxon>Sphagnaceae</taxon>
        <taxon>Sphagnum</taxon>
    </lineage>
</organism>
<name>A0ABP0VIV8_9BRYO</name>
<gene>
    <name evidence="1" type="ORF">CSSPJE1EN1_LOCUS29269</name>
</gene>
<evidence type="ECO:0000313" key="2">
    <source>
        <dbReference type="Proteomes" id="UP001497444"/>
    </source>
</evidence>
<reference evidence="1" key="1">
    <citation type="submission" date="2024-02" db="EMBL/GenBank/DDBJ databases">
        <authorList>
            <consortium name="ELIXIR-Norway"/>
            <consortium name="Elixir Norway"/>
        </authorList>
    </citation>
    <scope>NUCLEOTIDE SEQUENCE</scope>
</reference>
<protein>
    <submittedName>
        <fullName evidence="1">Uncharacterized protein</fullName>
    </submittedName>
</protein>
<dbReference type="Proteomes" id="UP001497444">
    <property type="component" value="Unassembled WGS sequence"/>
</dbReference>
<keyword evidence="2" id="KW-1185">Reference proteome</keyword>
<proteinExistence type="predicted"/>
<accession>A0ABP0VIV8</accession>
<evidence type="ECO:0000313" key="1">
    <source>
        <dbReference type="EMBL" id="CAK9253891.1"/>
    </source>
</evidence>
<dbReference type="EMBL" id="CAXAQS010000946">
    <property type="protein sequence ID" value="CAK9253891.1"/>
    <property type="molecule type" value="Genomic_DNA"/>
</dbReference>